<dbReference type="InterPro" id="IPR000600">
    <property type="entry name" value="ROK"/>
</dbReference>
<dbReference type="InterPro" id="IPR036390">
    <property type="entry name" value="WH_DNA-bd_sf"/>
</dbReference>
<reference evidence="4 5" key="1">
    <citation type="submission" date="2023-01" db="EMBL/GenBank/DDBJ databases">
        <title>Sporosarcina sp. nov., isolated from Korean tranditional fermented seafood 'Jeotgal'.</title>
        <authorList>
            <person name="Yang A.-I."/>
        </authorList>
    </citation>
    <scope>NUCLEOTIDE SEQUENCE [LARGE SCALE GENOMIC DNA]</scope>
    <source>
        <strain evidence="4 5">B2O-1</strain>
    </source>
</reference>
<dbReference type="PANTHER" id="PTHR18964:SF149">
    <property type="entry name" value="BIFUNCTIONAL UDP-N-ACETYLGLUCOSAMINE 2-EPIMERASE_N-ACETYLMANNOSAMINE KINASE"/>
    <property type="match status" value="1"/>
</dbReference>
<dbReference type="SUPFAM" id="SSF46785">
    <property type="entry name" value="Winged helix' DNA-binding domain"/>
    <property type="match status" value="1"/>
</dbReference>
<keyword evidence="5" id="KW-1185">Reference proteome</keyword>
<dbReference type="RefSeq" id="WP_323692591.1">
    <property type="nucleotide sequence ID" value="NZ_CP116341.1"/>
</dbReference>
<organism evidence="4 5">
    <name type="scientific">Sporosarcina jeotgali</name>
    <dbReference type="NCBI Taxonomy" id="3020056"/>
    <lineage>
        <taxon>Bacteria</taxon>
        <taxon>Bacillati</taxon>
        <taxon>Bacillota</taxon>
        <taxon>Bacilli</taxon>
        <taxon>Bacillales</taxon>
        <taxon>Caryophanaceae</taxon>
        <taxon>Sporosarcina</taxon>
    </lineage>
</organism>
<proteinExistence type="inferred from homology"/>
<dbReference type="Gene3D" id="1.10.10.10">
    <property type="entry name" value="Winged helix-like DNA-binding domain superfamily/Winged helix DNA-binding domain"/>
    <property type="match status" value="1"/>
</dbReference>
<dbReference type="Proteomes" id="UP001303532">
    <property type="component" value="Chromosome"/>
</dbReference>
<dbReference type="EMBL" id="CP116341">
    <property type="protein sequence ID" value="WOV84949.1"/>
    <property type="molecule type" value="Genomic_DNA"/>
</dbReference>
<keyword evidence="3" id="KW-0859">Xylose metabolism</keyword>
<dbReference type="SUPFAM" id="SSF53067">
    <property type="entry name" value="Actin-like ATPase domain"/>
    <property type="match status" value="1"/>
</dbReference>
<comment type="function">
    <text evidence="1">Transcriptional repressor of xylose-utilizing enzymes.</text>
</comment>
<sequence length="391" mass="42218">MQNGSLGFLRNENKRKVLQRIIDEEPTTRVQISKDLSMSKPTVSSLVGELIEEGWIIETGSGEASSSGGRKPVKLRFNAKNAYCIGIDIGGTGVVLGITDLQGELVNLKEFETQKNLGEKLLVEIKTQVDVMLSESGIDKQNILGVGVGVPGITNLETGIVVEAPALKWSNYPARKKIEEILSMPVFIDNDVNVSLLGEKWLGKGRHASNMIYISVGTGIGSGIMLQGNIYRGSNYSAGEIGYMVTDRQFASLYKPTVKGYGFLESVSGGNSIGEHLSNRLEREVTSLEAFELYRKGNADAIEVVTVAIENLSIGIANYVSLFDPEIVILGGGVTQSFDVIQPMINDILNRYTPRSCEIVQSAFGKKAGVIGAVALVLNEHGGLFTTKREG</sequence>
<dbReference type="PANTHER" id="PTHR18964">
    <property type="entry name" value="ROK (REPRESSOR, ORF, KINASE) FAMILY"/>
    <property type="match status" value="1"/>
</dbReference>
<dbReference type="Pfam" id="PF00480">
    <property type="entry name" value="ROK"/>
    <property type="match status" value="1"/>
</dbReference>
<keyword evidence="3" id="KW-0119">Carbohydrate metabolism</keyword>
<protein>
    <submittedName>
        <fullName evidence="4">ROK family transcriptional regulator</fullName>
    </submittedName>
</protein>
<dbReference type="Gene3D" id="3.30.420.40">
    <property type="match status" value="2"/>
</dbReference>
<evidence type="ECO:0000256" key="2">
    <source>
        <dbReference type="ARBA" id="ARBA00006479"/>
    </source>
</evidence>
<accession>A0ABZ0L177</accession>
<comment type="similarity">
    <text evidence="2">Belongs to the ROK (NagC/XylR) family.</text>
</comment>
<gene>
    <name evidence="4" type="ORF">PGH26_03205</name>
</gene>
<dbReference type="Pfam" id="PF13412">
    <property type="entry name" value="HTH_24"/>
    <property type="match status" value="1"/>
</dbReference>
<evidence type="ECO:0000256" key="3">
    <source>
        <dbReference type="ARBA" id="ARBA00022629"/>
    </source>
</evidence>
<dbReference type="InterPro" id="IPR036388">
    <property type="entry name" value="WH-like_DNA-bd_sf"/>
</dbReference>
<name>A0ABZ0L177_9BACL</name>
<dbReference type="CDD" id="cd23763">
    <property type="entry name" value="ASKHA_ATPase_ROK"/>
    <property type="match status" value="1"/>
</dbReference>
<dbReference type="InterPro" id="IPR043129">
    <property type="entry name" value="ATPase_NBD"/>
</dbReference>
<evidence type="ECO:0000256" key="1">
    <source>
        <dbReference type="ARBA" id="ARBA00002486"/>
    </source>
</evidence>
<evidence type="ECO:0000313" key="4">
    <source>
        <dbReference type="EMBL" id="WOV84949.1"/>
    </source>
</evidence>
<evidence type="ECO:0000313" key="5">
    <source>
        <dbReference type="Proteomes" id="UP001303532"/>
    </source>
</evidence>